<protein>
    <recommendedName>
        <fullName evidence="1">Protein kinase domain-containing protein</fullName>
    </recommendedName>
</protein>
<dbReference type="AlphaFoldDB" id="A0A397JD44"/>
<accession>A0A397JD44</accession>
<evidence type="ECO:0000313" key="2">
    <source>
        <dbReference type="EMBL" id="RHZ85971.1"/>
    </source>
</evidence>
<dbReference type="Proteomes" id="UP000266861">
    <property type="component" value="Unassembled WGS sequence"/>
</dbReference>
<evidence type="ECO:0000259" key="1">
    <source>
        <dbReference type="PROSITE" id="PS50011"/>
    </source>
</evidence>
<dbReference type="SUPFAM" id="SSF56112">
    <property type="entry name" value="Protein kinase-like (PK-like)"/>
    <property type="match status" value="1"/>
</dbReference>
<dbReference type="PROSITE" id="PS50011">
    <property type="entry name" value="PROTEIN_KINASE_DOM"/>
    <property type="match status" value="1"/>
</dbReference>
<organism evidence="2 3">
    <name type="scientific">Diversispora epigaea</name>
    <dbReference type="NCBI Taxonomy" id="1348612"/>
    <lineage>
        <taxon>Eukaryota</taxon>
        <taxon>Fungi</taxon>
        <taxon>Fungi incertae sedis</taxon>
        <taxon>Mucoromycota</taxon>
        <taxon>Glomeromycotina</taxon>
        <taxon>Glomeromycetes</taxon>
        <taxon>Diversisporales</taxon>
        <taxon>Diversisporaceae</taxon>
        <taxon>Diversispora</taxon>
    </lineage>
</organism>
<dbReference type="Gene3D" id="1.10.510.10">
    <property type="entry name" value="Transferase(Phosphotransferase) domain 1"/>
    <property type="match status" value="1"/>
</dbReference>
<proteinExistence type="predicted"/>
<dbReference type="InterPro" id="IPR011009">
    <property type="entry name" value="Kinase-like_dom_sf"/>
</dbReference>
<dbReference type="OrthoDB" id="2447167at2759"/>
<evidence type="ECO:0000313" key="3">
    <source>
        <dbReference type="Proteomes" id="UP000266861"/>
    </source>
</evidence>
<name>A0A397JD44_9GLOM</name>
<dbReference type="GO" id="GO:0004672">
    <property type="term" value="F:protein kinase activity"/>
    <property type="evidence" value="ECO:0007669"/>
    <property type="project" value="InterPro"/>
</dbReference>
<dbReference type="InterPro" id="IPR000719">
    <property type="entry name" value="Prot_kinase_dom"/>
</dbReference>
<dbReference type="EMBL" id="PQFF01000054">
    <property type="protein sequence ID" value="RHZ85971.1"/>
    <property type="molecule type" value="Genomic_DNA"/>
</dbReference>
<feature type="domain" description="Protein kinase" evidence="1">
    <location>
        <begin position="1"/>
        <end position="187"/>
    </location>
</feature>
<keyword evidence="3" id="KW-1185">Reference proteome</keyword>
<reference evidence="2 3" key="1">
    <citation type="submission" date="2018-08" db="EMBL/GenBank/DDBJ databases">
        <title>Genome and evolution of the arbuscular mycorrhizal fungus Diversispora epigaea (formerly Glomus versiforme) and its bacterial endosymbionts.</title>
        <authorList>
            <person name="Sun X."/>
            <person name="Fei Z."/>
            <person name="Harrison M."/>
        </authorList>
    </citation>
    <scope>NUCLEOTIDE SEQUENCE [LARGE SCALE GENOMIC DNA]</scope>
    <source>
        <strain evidence="2 3">IT104</strain>
    </source>
</reference>
<sequence length="187" mass="22427">MLIYYLMKIHLKTYTKYEASIRFYGITQDPETHSYMMVLDNAKDENLLEYLKINFNNINRKQKLYNLRELSFSFKDFLEISDFGFSKLIEANPNNPEKKNIFGILPYIVPEVLSGDEEYTKAADDARVTYRPTFEELDDELRKYYYNYNDYLKEEKNKDSEIQIYTSRLNFSKLPKPKNEENFGKES</sequence>
<dbReference type="GO" id="GO:0005524">
    <property type="term" value="F:ATP binding"/>
    <property type="evidence" value="ECO:0007669"/>
    <property type="project" value="InterPro"/>
</dbReference>
<comment type="caution">
    <text evidence="2">The sequence shown here is derived from an EMBL/GenBank/DDBJ whole genome shotgun (WGS) entry which is preliminary data.</text>
</comment>
<gene>
    <name evidence="2" type="ORF">Glove_57g91</name>
</gene>